<dbReference type="PROSITE" id="PS50127">
    <property type="entry name" value="UBC_2"/>
    <property type="match status" value="1"/>
</dbReference>
<evidence type="ECO:0000256" key="10">
    <source>
        <dbReference type="ARBA" id="ARBA00022840"/>
    </source>
</evidence>
<evidence type="ECO:0000313" key="30">
    <source>
        <dbReference type="Proteomes" id="UP000823561"/>
    </source>
</evidence>
<dbReference type="GO" id="GO:0005634">
    <property type="term" value="C:nucleus"/>
    <property type="evidence" value="ECO:0007669"/>
    <property type="project" value="UniProtKB-SubCell"/>
</dbReference>
<dbReference type="SMART" id="SM00212">
    <property type="entry name" value="UBCc"/>
    <property type="match status" value="1"/>
</dbReference>
<dbReference type="EC" id="2.3.2.23" evidence="3"/>
<comment type="caution">
    <text evidence="29">The sequence shown here is derived from an EMBL/GenBank/DDBJ whole genome shotgun (WGS) entry which is preliminary data.</text>
</comment>
<evidence type="ECO:0000256" key="19">
    <source>
        <dbReference type="ARBA" id="ARBA00041791"/>
    </source>
</evidence>
<evidence type="ECO:0000256" key="9">
    <source>
        <dbReference type="ARBA" id="ARBA00022786"/>
    </source>
</evidence>
<name>A0AAV6GMQ5_9TELE</name>
<dbReference type="Proteomes" id="UP000823561">
    <property type="component" value="Chromosome 10"/>
</dbReference>
<dbReference type="Pfam" id="PF18192">
    <property type="entry name" value="DNTTIP1_dimer"/>
    <property type="match status" value="1"/>
</dbReference>
<evidence type="ECO:0000313" key="29">
    <source>
        <dbReference type="EMBL" id="KAG5274642.1"/>
    </source>
</evidence>
<keyword evidence="10" id="KW-0067">ATP-binding</keyword>
<evidence type="ECO:0000256" key="3">
    <source>
        <dbReference type="ARBA" id="ARBA00012486"/>
    </source>
</evidence>
<dbReference type="EMBL" id="JADWDJ010000010">
    <property type="protein sequence ID" value="KAG5274642.1"/>
    <property type="molecule type" value="Genomic_DNA"/>
</dbReference>
<keyword evidence="30" id="KW-1185">Reference proteome</keyword>
<reference evidence="29" key="1">
    <citation type="submission" date="2020-10" db="EMBL/GenBank/DDBJ databases">
        <title>Chromosome-scale genome assembly of the Allis shad, Alosa alosa.</title>
        <authorList>
            <person name="Margot Z."/>
            <person name="Christophe K."/>
            <person name="Cabau C."/>
            <person name="Louis A."/>
            <person name="Berthelot C."/>
            <person name="Parey E."/>
            <person name="Roest Crollius H."/>
            <person name="Montfort J."/>
            <person name="Robinson-Rechavi M."/>
            <person name="Bucao C."/>
            <person name="Bouchez O."/>
            <person name="Gislard M."/>
            <person name="Lluch J."/>
            <person name="Milhes M."/>
            <person name="Lampietro C."/>
            <person name="Lopez Roques C."/>
            <person name="Donnadieu C."/>
            <person name="Braasch I."/>
            <person name="Desvignes T."/>
            <person name="Postlethwait J."/>
            <person name="Bobe J."/>
            <person name="Guiguen Y."/>
        </authorList>
    </citation>
    <scope>NUCLEOTIDE SEQUENCE</scope>
    <source>
        <strain evidence="29">M-15738</strain>
        <tissue evidence="29">Blood</tissue>
    </source>
</reference>
<evidence type="ECO:0000256" key="24">
    <source>
        <dbReference type="ARBA" id="ARBA00047129"/>
    </source>
</evidence>
<dbReference type="GO" id="GO:0003677">
    <property type="term" value="F:DNA binding"/>
    <property type="evidence" value="ECO:0007669"/>
    <property type="project" value="UniProtKB-KW"/>
</dbReference>
<evidence type="ECO:0000256" key="5">
    <source>
        <dbReference type="ARBA" id="ARBA00022618"/>
    </source>
</evidence>
<dbReference type="GO" id="GO:0061631">
    <property type="term" value="F:ubiquitin conjugating enzyme activity"/>
    <property type="evidence" value="ECO:0007669"/>
    <property type="project" value="UniProtKB-EC"/>
</dbReference>
<evidence type="ECO:0000256" key="20">
    <source>
        <dbReference type="ARBA" id="ARBA00042312"/>
    </source>
</evidence>
<keyword evidence="12" id="KW-0238">DNA-binding</keyword>
<feature type="compositionally biased region" description="Basic and acidic residues" evidence="27">
    <location>
        <begin position="181"/>
        <end position="200"/>
    </location>
</feature>
<evidence type="ECO:0000256" key="4">
    <source>
        <dbReference type="ARBA" id="ARBA00017439"/>
    </source>
</evidence>
<evidence type="ECO:0000256" key="27">
    <source>
        <dbReference type="SAM" id="MobiDB-lite"/>
    </source>
</evidence>
<dbReference type="Gene3D" id="3.10.110.10">
    <property type="entry name" value="Ubiquitin Conjugating Enzyme"/>
    <property type="match status" value="1"/>
</dbReference>
<evidence type="ECO:0000256" key="2">
    <source>
        <dbReference type="ARBA" id="ARBA00004123"/>
    </source>
</evidence>
<dbReference type="AlphaFoldDB" id="A0AAV6GMQ5"/>
<dbReference type="InterPro" id="IPR041384">
    <property type="entry name" value="DNTTIP1_dimer"/>
</dbReference>
<dbReference type="Pfam" id="PF21229">
    <property type="entry name" value="TdIF1_2nd"/>
    <property type="match status" value="1"/>
</dbReference>
<keyword evidence="11" id="KW-0832">Ubl conjugation</keyword>
<protein>
    <recommendedName>
        <fullName evidence="4">Deoxynucleotidyltransferase terminal-interacting protein 1</fullName>
        <ecNumber evidence="3">2.3.2.23</ecNumber>
        <ecNumber evidence="17">2.3.2.24</ecNumber>
    </recommendedName>
    <alternativeName>
        <fullName evidence="22">(E3-independent) E2 ubiquitin-conjugating enzyme C</fullName>
    </alternativeName>
    <alternativeName>
        <fullName evidence="19">E2 ubiquitin-conjugating enzyme C</fullName>
    </alternativeName>
    <alternativeName>
        <fullName evidence="15">Terminal deoxynucleotidyltransferase-interacting factor 1</fullName>
    </alternativeName>
    <alternativeName>
        <fullName evidence="21">Ubiquitin carrier protein C</fullName>
    </alternativeName>
    <alternativeName>
        <fullName evidence="18">Ubiquitin-conjugating enzyme E2 C</fullName>
    </alternativeName>
    <alternativeName>
        <fullName evidence="20">Ubiquitin-protein ligase C</fullName>
    </alternativeName>
</protein>
<dbReference type="InterPro" id="IPR026064">
    <property type="entry name" value="TdIF1"/>
</dbReference>
<keyword evidence="9" id="KW-0833">Ubl conjugation pathway</keyword>
<comment type="catalytic activity">
    <reaction evidence="16">
        <text>S-ubiquitinyl-[E1 ubiquitin-activating enzyme]-L-cysteine + [acceptor protein]-L-lysine = [E1 ubiquitin-activating enzyme]-L-cysteine + N(6)-monoubiquitinyl-[acceptor protein]-L-lysine.</text>
        <dbReference type="EC" id="2.3.2.24"/>
    </reaction>
</comment>
<keyword evidence="8" id="KW-0498">Mitosis</keyword>
<dbReference type="GO" id="GO:0031491">
    <property type="term" value="F:nucleosome binding"/>
    <property type="evidence" value="ECO:0007669"/>
    <property type="project" value="TreeGrafter"/>
</dbReference>
<keyword evidence="14" id="KW-0131">Cell cycle</keyword>
<comment type="function">
    <text evidence="23">Increases DNTT terminal deoxynucleotidyltransferase activity (in vitro). Also acts as a transcriptional regulator, binding to the consensus sequence 5'-GNTGCATG-3' following an AT-tract. Associates with RAB20 promoter and positively regulates its transcription. Binds DNA and nucleosomes; may recruit HDAC1 complexes to nucleosomes or naked DNA.</text>
</comment>
<evidence type="ECO:0000256" key="11">
    <source>
        <dbReference type="ARBA" id="ARBA00022843"/>
    </source>
</evidence>
<organism evidence="29 30">
    <name type="scientific">Alosa alosa</name>
    <name type="common">allis shad</name>
    <dbReference type="NCBI Taxonomy" id="278164"/>
    <lineage>
        <taxon>Eukaryota</taxon>
        <taxon>Metazoa</taxon>
        <taxon>Chordata</taxon>
        <taxon>Craniata</taxon>
        <taxon>Vertebrata</taxon>
        <taxon>Euteleostomi</taxon>
        <taxon>Actinopterygii</taxon>
        <taxon>Neopterygii</taxon>
        <taxon>Teleostei</taxon>
        <taxon>Clupei</taxon>
        <taxon>Clupeiformes</taxon>
        <taxon>Clupeoidei</taxon>
        <taxon>Clupeidae</taxon>
        <taxon>Alosa</taxon>
    </lineage>
</organism>
<comment type="catalytic activity">
    <reaction evidence="1">
        <text>S-ubiquitinyl-[E1 ubiquitin-activating enzyme]-L-cysteine + [E2 ubiquitin-conjugating enzyme]-L-cysteine = [E1 ubiquitin-activating enzyme]-L-cysteine + S-ubiquitinyl-[E2 ubiquitin-conjugating enzyme]-L-cysteine.</text>
        <dbReference type="EC" id="2.3.2.23"/>
    </reaction>
</comment>
<feature type="domain" description="UBC core" evidence="28">
    <location>
        <begin position="345"/>
        <end position="487"/>
    </location>
</feature>
<evidence type="ECO:0000256" key="22">
    <source>
        <dbReference type="ARBA" id="ARBA00042725"/>
    </source>
</evidence>
<dbReference type="PANTHER" id="PTHR23399:SF2">
    <property type="entry name" value="DEOXYNUCLEOTIDYLTRANSFERASE TERMINAL-INTERACTING PROTEIN 1"/>
    <property type="match status" value="1"/>
</dbReference>
<dbReference type="SUPFAM" id="SSF54495">
    <property type="entry name" value="UBC-like"/>
    <property type="match status" value="1"/>
</dbReference>
<evidence type="ECO:0000256" key="18">
    <source>
        <dbReference type="ARBA" id="ARBA00039887"/>
    </source>
</evidence>
<evidence type="ECO:0000256" key="25">
    <source>
        <dbReference type="ARBA" id="ARBA00058373"/>
    </source>
</evidence>
<evidence type="ECO:0000256" key="12">
    <source>
        <dbReference type="ARBA" id="ARBA00023125"/>
    </source>
</evidence>
<comment type="subcellular location">
    <subcellularLocation>
        <location evidence="2">Nucleus</location>
    </subcellularLocation>
</comment>
<evidence type="ECO:0000256" key="16">
    <source>
        <dbReference type="ARBA" id="ARBA00035845"/>
    </source>
</evidence>
<dbReference type="InterPro" id="IPR023313">
    <property type="entry name" value="UBQ-conjugating_AS"/>
</dbReference>
<evidence type="ECO:0000256" key="7">
    <source>
        <dbReference type="ARBA" id="ARBA00022741"/>
    </source>
</evidence>
<comment type="subunit">
    <text evidence="24">Monomer and homodimer. A minor proportion may form homotrimers. Interacts with ZNF541. Interacts with the terminal deoxynucleotidyltransferase DNTT. Interacts with TRERF1. Identified in a histone deacetylase complex that contains DNTTIP1, HDAC1 and MIDEAS; this complex assembles into a tetramer that contains four copies of each protein chain. Component of a histone deacetylase complex containing DNTTIP1, ZNF541, HDAC1 and HDAC2. Identified in a complex with KCTD19, HDAC1, HDAC2 and ZNF541.</text>
</comment>
<keyword evidence="5" id="KW-0132">Cell division</keyword>
<accession>A0AAV6GMQ5</accession>
<evidence type="ECO:0000256" key="26">
    <source>
        <dbReference type="PROSITE-ProRule" id="PRU10133"/>
    </source>
</evidence>
<comment type="function">
    <text evidence="25">Accepts ubiquitin from the E1 complex and catalyzes its covalent attachment to other proteins. In vitro catalyzes 'Lys-11'- and 'Lys-48'-linked polyubiquitination. Acts as an essential factor of the anaphase promoting complex/cyclosome (APC/C), a cell cycle-regulated ubiquitin ligase that controls progression through mitosis. Acts by initiating 'Lys-11'-linked polyubiquitin chains on APC/C substrates, leading to the degradation of APC/C substrates by the proteasome and promoting mitotic exit.</text>
</comment>
<dbReference type="PANTHER" id="PTHR23399">
    <property type="entry name" value="DEOXYNUCLEOTIDYLTRANSFERASE TERMINAL-INTERACTING PROTEIN 1"/>
    <property type="match status" value="1"/>
</dbReference>
<dbReference type="GO" id="GO:0051301">
    <property type="term" value="P:cell division"/>
    <property type="evidence" value="ECO:0007669"/>
    <property type="project" value="UniProtKB-KW"/>
</dbReference>
<evidence type="ECO:0000256" key="13">
    <source>
        <dbReference type="ARBA" id="ARBA00023242"/>
    </source>
</evidence>
<evidence type="ECO:0000256" key="23">
    <source>
        <dbReference type="ARBA" id="ARBA00045675"/>
    </source>
</evidence>
<evidence type="ECO:0000259" key="28">
    <source>
        <dbReference type="PROSITE" id="PS50127"/>
    </source>
</evidence>
<feature type="region of interest" description="Disordered" evidence="27">
    <location>
        <begin position="304"/>
        <end position="330"/>
    </location>
</feature>
<evidence type="ECO:0000256" key="1">
    <source>
        <dbReference type="ARBA" id="ARBA00000485"/>
    </source>
</evidence>
<keyword evidence="7" id="KW-0547">Nucleotide-binding</keyword>
<dbReference type="EC" id="2.3.2.24" evidence="17"/>
<proteinExistence type="predicted"/>
<dbReference type="FunFam" id="3.10.110.10:FF:000039">
    <property type="entry name" value="Ubiquitin-conjugating enzyme E2 C"/>
    <property type="match status" value="1"/>
</dbReference>
<evidence type="ECO:0000256" key="6">
    <source>
        <dbReference type="ARBA" id="ARBA00022679"/>
    </source>
</evidence>
<keyword evidence="6" id="KW-0808">Transferase</keyword>
<keyword evidence="13" id="KW-0539">Nucleus</keyword>
<dbReference type="InterPro" id="IPR016135">
    <property type="entry name" value="UBQ-conjugating_enzyme/RWD"/>
</dbReference>
<evidence type="ECO:0000256" key="8">
    <source>
        <dbReference type="ARBA" id="ARBA00022776"/>
    </source>
</evidence>
<evidence type="ECO:0000256" key="21">
    <source>
        <dbReference type="ARBA" id="ARBA00042389"/>
    </source>
</evidence>
<gene>
    <name evidence="29" type="ORF">AALO_G00138530</name>
</gene>
<dbReference type="CDD" id="cd23791">
    <property type="entry name" value="UBCc_UBE2C"/>
    <property type="match status" value="1"/>
</dbReference>
<feature type="active site" description="Glycyl thioester intermediate" evidence="26">
    <location>
        <position position="429"/>
    </location>
</feature>
<dbReference type="InterPro" id="IPR049121">
    <property type="entry name" value="TdIF1_C"/>
</dbReference>
<evidence type="ECO:0000256" key="15">
    <source>
        <dbReference type="ARBA" id="ARBA00030157"/>
    </source>
</evidence>
<evidence type="ECO:0000256" key="14">
    <source>
        <dbReference type="ARBA" id="ARBA00023306"/>
    </source>
</evidence>
<sequence>MGAHRSEGRSRDWLQQDATEHQVQSMNPWNIMIKHRQVHRRGRRSQMTVSYTDPVISMDLLRTVLQPSFNEDILAVFRKYMKFFEKGAVNVKENIGEEVQTDQLIKEACRNCLEHAKRLFPEGEKTTNRPGVEPPVKRARQMEDDSSQRGSPVPKKRKGRPPGPAIPYDRPVQFSTPAKPKASEAVKREGPKWDPSRLNEKSTFVLGSRANKALGMGGTRGRIYIKHADLFKYAADAQDKHWLAEKQHMKATGGKMAYLLIEEDVQDLAISDDYKDCPDLKMDELKPFVVPIWMIEKMQKAMDSQSQKAATADQAMASQNRDPAAASSAAALKGNETSVNALKGSVSKRLQQELMTLMMSGDKGISAFPESDNLFKWIGTIDGAQGTVYEGLRYKLSLEFPSGYPYKAPTVKFVTPCFHPNVDENGYICLDILKEKWSALYDVRSILLSIQSLLGEPNNDSPMNAVAAGLWADQEAFKTHLHSTYKN</sequence>
<feature type="region of interest" description="Disordered" evidence="27">
    <location>
        <begin position="121"/>
        <end position="200"/>
    </location>
</feature>
<evidence type="ECO:0000256" key="17">
    <source>
        <dbReference type="ARBA" id="ARBA00039076"/>
    </source>
</evidence>
<dbReference type="InterPro" id="IPR000608">
    <property type="entry name" value="UBC"/>
</dbReference>
<dbReference type="GO" id="GO:0005524">
    <property type="term" value="F:ATP binding"/>
    <property type="evidence" value="ECO:0007669"/>
    <property type="project" value="UniProtKB-KW"/>
</dbReference>
<dbReference type="Pfam" id="PF00179">
    <property type="entry name" value="UQ_con"/>
    <property type="match status" value="1"/>
</dbReference>
<dbReference type="PROSITE" id="PS00183">
    <property type="entry name" value="UBC_1"/>
    <property type="match status" value="1"/>
</dbReference>